<accession>A0A066Z5Y1</accession>
<dbReference type="RefSeq" id="WP_279635859.1">
    <property type="nucleotide sequence ID" value="NZ_KK853997.1"/>
</dbReference>
<proteinExistence type="predicted"/>
<dbReference type="HOGENOM" id="CLU_3271422_0_0_11"/>
<dbReference type="EMBL" id="JNBY01000079">
    <property type="protein sequence ID" value="KDN85716.1"/>
    <property type="molecule type" value="Genomic_DNA"/>
</dbReference>
<dbReference type="AlphaFoldDB" id="A0A066Z5Y1"/>
<reference evidence="1 2" key="1">
    <citation type="submission" date="2014-05" db="EMBL/GenBank/DDBJ databases">
        <title>Draft Genome Sequence of Kitasatospora cheerisanensis KCTC 2395.</title>
        <authorList>
            <person name="Nam D.H."/>
        </authorList>
    </citation>
    <scope>NUCLEOTIDE SEQUENCE [LARGE SCALE GENOMIC DNA]</scope>
    <source>
        <strain evidence="1 2">KCTC 2395</strain>
    </source>
</reference>
<protein>
    <submittedName>
        <fullName evidence="1">Uncharacterized protein</fullName>
    </submittedName>
</protein>
<sequence>MTAVQAVALLLGATGLALAVWALRIPHRARRQPDTRTNRTR</sequence>
<dbReference type="PATRIC" id="fig|1348663.4.peg.2462"/>
<name>A0A066Z5Y1_9ACTN</name>
<comment type="caution">
    <text evidence="1">The sequence shown here is derived from an EMBL/GenBank/DDBJ whole genome shotgun (WGS) entry which is preliminary data.</text>
</comment>
<evidence type="ECO:0000313" key="1">
    <source>
        <dbReference type="EMBL" id="KDN85716.1"/>
    </source>
</evidence>
<evidence type="ECO:0000313" key="2">
    <source>
        <dbReference type="Proteomes" id="UP000027178"/>
    </source>
</evidence>
<dbReference type="Proteomes" id="UP000027178">
    <property type="component" value="Unassembled WGS sequence"/>
</dbReference>
<gene>
    <name evidence="1" type="ORF">KCH_25440</name>
</gene>
<keyword evidence="2" id="KW-1185">Reference proteome</keyword>
<organism evidence="1 2">
    <name type="scientific">Kitasatospora cheerisanensis KCTC 2395</name>
    <dbReference type="NCBI Taxonomy" id="1348663"/>
    <lineage>
        <taxon>Bacteria</taxon>
        <taxon>Bacillati</taxon>
        <taxon>Actinomycetota</taxon>
        <taxon>Actinomycetes</taxon>
        <taxon>Kitasatosporales</taxon>
        <taxon>Streptomycetaceae</taxon>
        <taxon>Kitasatospora</taxon>
    </lineage>
</organism>